<dbReference type="Proteomes" id="UP001231189">
    <property type="component" value="Unassembled WGS sequence"/>
</dbReference>
<evidence type="ECO:0000256" key="1">
    <source>
        <dbReference type="SAM" id="Coils"/>
    </source>
</evidence>
<evidence type="ECO:0000313" key="2">
    <source>
        <dbReference type="EMBL" id="KAK1668484.1"/>
    </source>
</evidence>
<accession>A0AAD8WN11</accession>
<comment type="caution">
    <text evidence="2">The sequence shown here is derived from an EMBL/GenBank/DDBJ whole genome shotgun (WGS) entry which is preliminary data.</text>
</comment>
<gene>
    <name evidence="2" type="ORF">QYE76_056643</name>
</gene>
<evidence type="ECO:0000313" key="3">
    <source>
        <dbReference type="Proteomes" id="UP001231189"/>
    </source>
</evidence>
<reference evidence="2" key="1">
    <citation type="submission" date="2023-07" db="EMBL/GenBank/DDBJ databases">
        <title>A chromosome-level genome assembly of Lolium multiflorum.</title>
        <authorList>
            <person name="Chen Y."/>
            <person name="Copetti D."/>
            <person name="Kolliker R."/>
            <person name="Studer B."/>
        </authorList>
    </citation>
    <scope>NUCLEOTIDE SEQUENCE</scope>
    <source>
        <strain evidence="2">02402/16</strain>
        <tissue evidence="2">Leaf</tissue>
    </source>
</reference>
<keyword evidence="3" id="KW-1185">Reference proteome</keyword>
<sequence>MRASKDNLSADALDKRLRVLIKIPRDLKIHVCNMDIHSNGSETALHEDLRTHVLEQKKEIELLQTRDAESQKAIAILETRLKGYEEEIAKRPSIDTLSAKVEVLEAENESLKNFLKESSEEETKKRKELLEKHAQEVSDLAKKLKESQQRVQTLASKNKSYEAEAEAIDKMIFYFAGSWVPHVSLYEQ</sequence>
<dbReference type="EMBL" id="JAUUTY010000003">
    <property type="protein sequence ID" value="KAK1668484.1"/>
    <property type="molecule type" value="Genomic_DNA"/>
</dbReference>
<keyword evidence="1" id="KW-0175">Coiled coil</keyword>
<name>A0AAD8WN11_LOLMU</name>
<dbReference type="AlphaFoldDB" id="A0AAD8WN11"/>
<organism evidence="2 3">
    <name type="scientific">Lolium multiflorum</name>
    <name type="common">Italian ryegrass</name>
    <name type="synonym">Lolium perenne subsp. multiflorum</name>
    <dbReference type="NCBI Taxonomy" id="4521"/>
    <lineage>
        <taxon>Eukaryota</taxon>
        <taxon>Viridiplantae</taxon>
        <taxon>Streptophyta</taxon>
        <taxon>Embryophyta</taxon>
        <taxon>Tracheophyta</taxon>
        <taxon>Spermatophyta</taxon>
        <taxon>Magnoliopsida</taxon>
        <taxon>Liliopsida</taxon>
        <taxon>Poales</taxon>
        <taxon>Poaceae</taxon>
        <taxon>BOP clade</taxon>
        <taxon>Pooideae</taxon>
        <taxon>Poodae</taxon>
        <taxon>Poeae</taxon>
        <taxon>Poeae Chloroplast Group 2 (Poeae type)</taxon>
        <taxon>Loliodinae</taxon>
        <taxon>Loliinae</taxon>
        <taxon>Lolium</taxon>
    </lineage>
</organism>
<proteinExistence type="predicted"/>
<feature type="coiled-coil region" evidence="1">
    <location>
        <begin position="94"/>
        <end position="164"/>
    </location>
</feature>
<protein>
    <submittedName>
        <fullName evidence="2">Uncharacterized protein</fullName>
    </submittedName>
</protein>